<dbReference type="InterPro" id="IPR032368">
    <property type="entry name" value="RPN13_DEUBAD"/>
</dbReference>
<dbReference type="GO" id="GO:0005737">
    <property type="term" value="C:cytoplasm"/>
    <property type="evidence" value="ECO:0007669"/>
    <property type="project" value="UniProtKB-SubCell"/>
</dbReference>
<feature type="compositionally biased region" description="Basic and acidic residues" evidence="6">
    <location>
        <begin position="325"/>
        <end position="335"/>
    </location>
</feature>
<dbReference type="InterPro" id="IPR038108">
    <property type="entry name" value="RPN13_DEUBAD_sf"/>
</dbReference>
<dbReference type="Gene3D" id="1.10.2020.20">
    <property type="match status" value="1"/>
</dbReference>
<evidence type="ECO:0000259" key="7">
    <source>
        <dbReference type="PROSITE" id="PS51916"/>
    </source>
</evidence>
<dbReference type="Pfam" id="PF04683">
    <property type="entry name" value="Rpn13_ADRM1_Pru"/>
    <property type="match status" value="1"/>
</dbReference>
<feature type="domain" description="DEUBAD" evidence="7">
    <location>
        <begin position="213"/>
        <end position="315"/>
    </location>
</feature>
<keyword evidence="4" id="KW-0647">Proteasome</keyword>
<feature type="region of interest" description="Disordered" evidence="6">
    <location>
        <begin position="311"/>
        <end position="344"/>
    </location>
</feature>
<name>A0A250XM03_9CHLO</name>
<dbReference type="GO" id="GO:0070628">
    <property type="term" value="F:proteasome binding"/>
    <property type="evidence" value="ECO:0007669"/>
    <property type="project" value="TreeGrafter"/>
</dbReference>
<proteinExistence type="predicted"/>
<dbReference type="InterPro" id="IPR038633">
    <property type="entry name" value="Rpn13/ADRM1_Pru_sf"/>
</dbReference>
<evidence type="ECO:0000313" key="9">
    <source>
        <dbReference type="EMBL" id="GAX83922.1"/>
    </source>
</evidence>
<dbReference type="STRING" id="1157962.A0A250XM03"/>
<evidence type="ECO:0000313" key="10">
    <source>
        <dbReference type="Proteomes" id="UP000232323"/>
    </source>
</evidence>
<dbReference type="InterPro" id="IPR044867">
    <property type="entry name" value="DEUBAD_dom"/>
</dbReference>
<evidence type="ECO:0000256" key="3">
    <source>
        <dbReference type="ARBA" id="ARBA00022490"/>
    </source>
</evidence>
<feature type="compositionally biased region" description="Low complexity" evidence="6">
    <location>
        <begin position="136"/>
        <end position="149"/>
    </location>
</feature>
<dbReference type="PANTHER" id="PTHR12225">
    <property type="entry name" value="ADHESION REGULATING MOLECULE 1 110 KDA CELL MEMBRANE GLYCOPROTEIN"/>
    <property type="match status" value="1"/>
</dbReference>
<evidence type="ECO:0000259" key="8">
    <source>
        <dbReference type="PROSITE" id="PS51917"/>
    </source>
</evidence>
<comment type="caution">
    <text evidence="9">The sequence shown here is derived from an EMBL/GenBank/DDBJ whole genome shotgun (WGS) entry which is preliminary data.</text>
</comment>
<dbReference type="InterPro" id="IPR044868">
    <property type="entry name" value="Rpn13/ADRM1_Pru"/>
</dbReference>
<dbReference type="Pfam" id="PF16550">
    <property type="entry name" value="RPN13_C"/>
    <property type="match status" value="1"/>
</dbReference>
<feature type="region of interest" description="Disordered" evidence="6">
    <location>
        <begin position="121"/>
        <end position="149"/>
    </location>
</feature>
<evidence type="ECO:0000256" key="5">
    <source>
        <dbReference type="ARBA" id="ARBA00023242"/>
    </source>
</evidence>
<dbReference type="OrthoDB" id="340431at2759"/>
<dbReference type="PROSITE" id="PS51916">
    <property type="entry name" value="DEUBAD"/>
    <property type="match status" value="1"/>
</dbReference>
<feature type="domain" description="Pru" evidence="8">
    <location>
        <begin position="1"/>
        <end position="117"/>
    </location>
</feature>
<organism evidence="9 10">
    <name type="scientific">Chlamydomonas eustigma</name>
    <dbReference type="NCBI Taxonomy" id="1157962"/>
    <lineage>
        <taxon>Eukaryota</taxon>
        <taxon>Viridiplantae</taxon>
        <taxon>Chlorophyta</taxon>
        <taxon>core chlorophytes</taxon>
        <taxon>Chlorophyceae</taxon>
        <taxon>CS clade</taxon>
        <taxon>Chlamydomonadales</taxon>
        <taxon>Chlamydomonadaceae</taxon>
        <taxon>Chlamydomonas</taxon>
    </lineage>
</organism>
<keyword evidence="3" id="KW-0963">Cytoplasm</keyword>
<evidence type="ECO:0000256" key="2">
    <source>
        <dbReference type="ARBA" id="ARBA00004496"/>
    </source>
</evidence>
<dbReference type="GO" id="GO:0005634">
    <property type="term" value="C:nucleus"/>
    <property type="evidence" value="ECO:0007669"/>
    <property type="project" value="UniProtKB-SubCell"/>
</dbReference>
<keyword evidence="10" id="KW-1185">Reference proteome</keyword>
<evidence type="ECO:0000256" key="1">
    <source>
        <dbReference type="ARBA" id="ARBA00004123"/>
    </source>
</evidence>
<accession>A0A250XM03</accession>
<dbReference type="GO" id="GO:0008541">
    <property type="term" value="C:proteasome regulatory particle, lid subcomplex"/>
    <property type="evidence" value="ECO:0007669"/>
    <property type="project" value="TreeGrafter"/>
</dbReference>
<dbReference type="GO" id="GO:0061133">
    <property type="term" value="F:endopeptidase activator activity"/>
    <property type="evidence" value="ECO:0007669"/>
    <property type="project" value="TreeGrafter"/>
</dbReference>
<evidence type="ECO:0000256" key="4">
    <source>
        <dbReference type="ARBA" id="ARBA00022942"/>
    </source>
</evidence>
<protein>
    <submittedName>
        <fullName evidence="9">Uncharacterized protein</fullName>
    </submittedName>
</protein>
<dbReference type="PROSITE" id="PS51917">
    <property type="entry name" value="PRU"/>
    <property type="match status" value="1"/>
</dbReference>
<sequence length="344" mass="36248">MDTEILGFKAGKLELEGKILKPDARKGYVRVVQSDEGLIRIEWRERSPEGDILAAAAELETVIFPDECTLEQIGTTRNYVLKFPSDKERNAFFWMQEPDPAADKIHAESFNRAINGGGMPGAPALIAVPSSPAPQAPQQSSSHMPQQRPVLAASLSSALAAALSSAAATPAPAAAALSAEQLAASLLSRMASSGQQQESSAAFAAAQRQALMAMSADQGPSLTEVLRPEVLTPMLSEIPEAVHRLAEYLPPEHRNEQGLVDTLSSHSFRQQLSSLGSAIQSGEVNLAQFGLQASGFSIADFLVAIDTAVSGERSSRGEGAAALRDSGKNGTEDSSKAAGDPMEQ</sequence>
<dbReference type="Gene3D" id="2.30.29.70">
    <property type="entry name" value="Proteasomal ubiquitin receptor Rpn13/ADRM1"/>
    <property type="match status" value="1"/>
</dbReference>
<dbReference type="PANTHER" id="PTHR12225:SF0">
    <property type="entry name" value="PROTEASOMAL UBIQUITIN RECEPTOR ADRM1"/>
    <property type="match status" value="1"/>
</dbReference>
<dbReference type="EMBL" id="BEGY01000111">
    <property type="protein sequence ID" value="GAX83922.1"/>
    <property type="molecule type" value="Genomic_DNA"/>
</dbReference>
<reference evidence="9 10" key="1">
    <citation type="submission" date="2017-08" db="EMBL/GenBank/DDBJ databases">
        <title>Acidophilic green algal genome provides insights into adaptation to an acidic environment.</title>
        <authorList>
            <person name="Hirooka S."/>
            <person name="Hirose Y."/>
            <person name="Kanesaki Y."/>
            <person name="Higuchi S."/>
            <person name="Fujiwara T."/>
            <person name="Onuma R."/>
            <person name="Era A."/>
            <person name="Ohbayashi R."/>
            <person name="Uzuka A."/>
            <person name="Nozaki H."/>
            <person name="Yoshikawa H."/>
            <person name="Miyagishima S.Y."/>
        </authorList>
    </citation>
    <scope>NUCLEOTIDE SEQUENCE [LARGE SCALE GENOMIC DNA]</scope>
    <source>
        <strain evidence="9 10">NIES-2499</strain>
    </source>
</reference>
<evidence type="ECO:0000256" key="6">
    <source>
        <dbReference type="SAM" id="MobiDB-lite"/>
    </source>
</evidence>
<dbReference type="AlphaFoldDB" id="A0A250XM03"/>
<dbReference type="Proteomes" id="UP000232323">
    <property type="component" value="Unassembled WGS sequence"/>
</dbReference>
<gene>
    <name evidence="9" type="ORF">CEUSTIGMA_g11346.t1</name>
</gene>
<keyword evidence="5" id="KW-0539">Nucleus</keyword>
<dbReference type="InterPro" id="IPR006773">
    <property type="entry name" value="Rpn13/ADRM1"/>
</dbReference>
<comment type="subcellular location">
    <subcellularLocation>
        <location evidence="2">Cytoplasm</location>
    </subcellularLocation>
    <subcellularLocation>
        <location evidence="1">Nucleus</location>
    </subcellularLocation>
</comment>